<dbReference type="InterPro" id="IPR006180">
    <property type="entry name" value="3-OHacyl-CoA_DH_CS"/>
</dbReference>
<keyword evidence="3 8" id="KW-0560">Oxidoreductase</keyword>
<dbReference type="GO" id="GO:0008691">
    <property type="term" value="F:3-hydroxybutyryl-CoA dehydrogenase activity"/>
    <property type="evidence" value="ECO:0007669"/>
    <property type="project" value="TreeGrafter"/>
</dbReference>
<reference evidence="8 10" key="1">
    <citation type="submission" date="2015-09" db="EMBL/GenBank/DDBJ databases">
        <authorList>
            <consortium name="Pathogen Informatics"/>
        </authorList>
    </citation>
    <scope>NUCLEOTIDE SEQUENCE [LARGE SCALE GENOMIC DNA]</scope>
    <source>
        <strain evidence="8 10">2789STDY5834865</strain>
    </source>
</reference>
<evidence type="ECO:0000256" key="4">
    <source>
        <dbReference type="ARBA" id="ARBA00067747"/>
    </source>
</evidence>
<feature type="site" description="Important for catalytic activity" evidence="5">
    <location>
        <position position="140"/>
    </location>
</feature>
<dbReference type="Gene3D" id="3.40.50.720">
    <property type="entry name" value="NAD(P)-binding Rossmann-like Domain"/>
    <property type="match status" value="1"/>
</dbReference>
<dbReference type="InterPro" id="IPR006176">
    <property type="entry name" value="3-OHacyl-CoA_DH_NAD-bd"/>
</dbReference>
<dbReference type="Gene3D" id="1.10.1040.10">
    <property type="entry name" value="N-(1-d-carboxylethyl)-l-norvaline Dehydrogenase, domain 2"/>
    <property type="match status" value="1"/>
</dbReference>
<dbReference type="InterPro" id="IPR036291">
    <property type="entry name" value="NAD(P)-bd_dom_sf"/>
</dbReference>
<dbReference type="SUPFAM" id="SSF48179">
    <property type="entry name" value="6-phosphogluconate dehydrogenase C-terminal domain-like"/>
    <property type="match status" value="1"/>
</dbReference>
<dbReference type="FunFam" id="3.40.50.720:FF:000009">
    <property type="entry name" value="Fatty oxidation complex, alpha subunit"/>
    <property type="match status" value="1"/>
</dbReference>
<evidence type="ECO:0000313" key="10">
    <source>
        <dbReference type="Proteomes" id="UP000095512"/>
    </source>
</evidence>
<dbReference type="EMBL" id="UAVW01000001">
    <property type="protein sequence ID" value="SQB04035.1"/>
    <property type="molecule type" value="Genomic_DNA"/>
</dbReference>
<reference evidence="9 11" key="2">
    <citation type="submission" date="2018-06" db="EMBL/GenBank/DDBJ databases">
        <authorList>
            <consortium name="Pathogen Informatics"/>
            <person name="Doyle S."/>
        </authorList>
    </citation>
    <scope>NUCLEOTIDE SEQUENCE [LARGE SCALE GENOMIC DNA]</scope>
    <source>
        <strain evidence="9 11">NCTC11224</strain>
    </source>
</reference>
<dbReference type="InterPro" id="IPR008927">
    <property type="entry name" value="6-PGluconate_DH-like_C_sf"/>
</dbReference>
<evidence type="ECO:0000256" key="3">
    <source>
        <dbReference type="ARBA" id="ARBA00023002"/>
    </source>
</evidence>
<evidence type="ECO:0000256" key="5">
    <source>
        <dbReference type="PIRSR" id="PIRSR000105-1"/>
    </source>
</evidence>
<accession>A0A174TIL7</accession>
<feature type="domain" description="3-hydroxyacyl-CoA dehydrogenase C-terminal" evidence="6">
    <location>
        <begin position="186"/>
        <end position="281"/>
    </location>
</feature>
<dbReference type="GO" id="GO:0070403">
    <property type="term" value="F:NAD+ binding"/>
    <property type="evidence" value="ECO:0007669"/>
    <property type="project" value="InterPro"/>
</dbReference>
<dbReference type="Pfam" id="PF00725">
    <property type="entry name" value="3HCDH"/>
    <property type="match status" value="1"/>
</dbReference>
<evidence type="ECO:0000256" key="2">
    <source>
        <dbReference type="ARBA" id="ARBA00009463"/>
    </source>
</evidence>
<dbReference type="InterPro" id="IPR013328">
    <property type="entry name" value="6PGD_dom2"/>
</dbReference>
<evidence type="ECO:0000259" key="7">
    <source>
        <dbReference type="Pfam" id="PF02737"/>
    </source>
</evidence>
<evidence type="ECO:0000313" key="9">
    <source>
        <dbReference type="EMBL" id="SQB04035.1"/>
    </source>
</evidence>
<dbReference type="PIRSF" id="PIRSF000105">
    <property type="entry name" value="HCDH"/>
    <property type="match status" value="1"/>
</dbReference>
<dbReference type="UniPathway" id="UPA00863"/>
<proteinExistence type="inferred from homology"/>
<dbReference type="PROSITE" id="PS00067">
    <property type="entry name" value="3HCDH"/>
    <property type="match status" value="1"/>
</dbReference>
<dbReference type="PANTHER" id="PTHR48075">
    <property type="entry name" value="3-HYDROXYACYL-COA DEHYDROGENASE FAMILY PROTEIN"/>
    <property type="match status" value="1"/>
</dbReference>
<evidence type="ECO:0000256" key="1">
    <source>
        <dbReference type="ARBA" id="ARBA00005086"/>
    </source>
</evidence>
<dbReference type="SUPFAM" id="SSF51735">
    <property type="entry name" value="NAD(P)-binding Rossmann-fold domains"/>
    <property type="match status" value="1"/>
</dbReference>
<dbReference type="RefSeq" id="WP_022203506.1">
    <property type="nucleotide sequence ID" value="NZ_CATYWZ010000118.1"/>
</dbReference>
<feature type="domain" description="3-hydroxyacyl-CoA dehydrogenase NAD binding" evidence="7">
    <location>
        <begin position="5"/>
        <end position="179"/>
    </location>
</feature>
<dbReference type="InterPro" id="IPR022694">
    <property type="entry name" value="3-OHacyl-CoA_DH"/>
</dbReference>
<keyword evidence="11" id="KW-1185">Reference proteome</keyword>
<evidence type="ECO:0000313" key="8">
    <source>
        <dbReference type="EMBL" id="CUQ07230.1"/>
    </source>
</evidence>
<comment type="pathway">
    <text evidence="1">Lipid metabolism; butanoate metabolism.</text>
</comment>
<dbReference type="Proteomes" id="UP000095512">
    <property type="component" value="Unassembled WGS sequence"/>
</dbReference>
<dbReference type="AlphaFoldDB" id="A0A174TIL7"/>
<dbReference type="EMBL" id="CZAB01000082">
    <property type="protein sequence ID" value="CUQ07230.1"/>
    <property type="molecule type" value="Genomic_DNA"/>
</dbReference>
<sequence>MKDFKVAVIGAGLMGGGIAQTCAQAGYEVVNIDFYAPALDKAKSNIEKLFDRKIAKGTMTEGEKAEIMDRLTYSCDFGDVKGTGIVIEAVPEKMEIKRDTFKKVDELADPDTIIVSNTSALSISEIASATGRADKVMGVHFFYPAPVMKLAELIRGIATSDDTYGKVRAFAIDIKKEVADCPELPGFIVNRILVPMMNEAAFLVMEGCKPEDVDNAMKLGANHPMGPLELCDFVGVDIMLATMTGLYNGFRDSKYRPCPILENMVKAGHLGRKTGQGFYQYI</sequence>
<dbReference type="Pfam" id="PF02737">
    <property type="entry name" value="3HCDH_N"/>
    <property type="match status" value="1"/>
</dbReference>
<dbReference type="PANTHER" id="PTHR48075:SF5">
    <property type="entry name" value="3-HYDROXYBUTYRYL-COA DEHYDROGENASE"/>
    <property type="match status" value="1"/>
</dbReference>
<name>A0A174TIL7_9FIRM</name>
<gene>
    <name evidence="8" type="primary">fadB2</name>
    <name evidence="8" type="ORF">ERS852480_04779</name>
    <name evidence="9" type="ORF">NCTC11224_00424</name>
</gene>
<evidence type="ECO:0000259" key="6">
    <source>
        <dbReference type="Pfam" id="PF00725"/>
    </source>
</evidence>
<organism evidence="8 10">
    <name type="scientific">Enterocloster clostridioformis</name>
    <dbReference type="NCBI Taxonomy" id="1531"/>
    <lineage>
        <taxon>Bacteria</taxon>
        <taxon>Bacillati</taxon>
        <taxon>Bacillota</taxon>
        <taxon>Clostridia</taxon>
        <taxon>Lachnospirales</taxon>
        <taxon>Lachnospiraceae</taxon>
        <taxon>Enterocloster</taxon>
    </lineage>
</organism>
<evidence type="ECO:0000313" key="11">
    <source>
        <dbReference type="Proteomes" id="UP000251853"/>
    </source>
</evidence>
<comment type="similarity">
    <text evidence="2">Belongs to the 3-hydroxyacyl-CoA dehydrogenase family.</text>
</comment>
<protein>
    <recommendedName>
        <fullName evidence="4">3-hydroxybutyryl-CoA dehydrogenase</fullName>
    </recommendedName>
</protein>
<dbReference type="Proteomes" id="UP000251853">
    <property type="component" value="Unassembled WGS sequence"/>
</dbReference>
<dbReference type="GO" id="GO:0019605">
    <property type="term" value="P:butyrate metabolic process"/>
    <property type="evidence" value="ECO:0007669"/>
    <property type="project" value="UniProtKB-UniPathway"/>
</dbReference>
<dbReference type="GO" id="GO:0006635">
    <property type="term" value="P:fatty acid beta-oxidation"/>
    <property type="evidence" value="ECO:0007669"/>
    <property type="project" value="TreeGrafter"/>
</dbReference>
<dbReference type="InterPro" id="IPR006108">
    <property type="entry name" value="3HC_DH_C"/>
</dbReference>